<protein>
    <recommendedName>
        <fullName evidence="3">F-box domain-containing protein</fullName>
    </recommendedName>
</protein>
<reference evidence="1 2" key="1">
    <citation type="submission" date="2023-08" db="EMBL/GenBank/DDBJ databases">
        <authorList>
            <person name="Palmer J.M."/>
        </authorList>
    </citation>
    <scope>NUCLEOTIDE SEQUENCE [LARGE SCALE GENOMIC DNA]</scope>
    <source>
        <strain evidence="1 2">TWF481</strain>
    </source>
</reference>
<dbReference type="Proteomes" id="UP001370758">
    <property type="component" value="Unassembled WGS sequence"/>
</dbReference>
<sequence>MTALSAAPAELWLAISEDLSIGDLWNLCLVSKSLYKRIETILFEKSFRRKKFYATAADSKLLLEFSNHPRGFNVYLKRLVIDLFVPYYGMEFPRDGYQSLQIHTQTANPKIRQGCSRETMAYKNQMLDHRSRKQNYYETLCAAISNFPNLEVIEFVETRASDMSLRSLKTHFPDLISSPEIFPIFREIFVGAEVRSNFNWCLVLGDAYAEVLKTLAEKPLPRLKEINICSDGPQSQYILAPKFFEGYLQDSQRFRDSFKGLQKLELRIQPAFQTSFDLVPLSESVPAAQDITRFLVNFMPQLSTLVYKSKEVQGFPPPHDEDTSTYEKYPLYPPNICLQDPKLCFENIKTLEFEFQSFVQSELAEFLIAHSQTLRNLTLKQCLFQTECQQWSRTFRLLESHLFLDSFFFDGIKQYRLHKCPPWLRIVGNIRSASYWCELVPGASENLDFGTAMYLIEDAEPRLEAARTDTEREDHPWKMVYKIWGQRGKEQIEPVGGNTDHWVFAFENNFRVLQAYIKNLYSIN</sequence>
<organism evidence="1 2">
    <name type="scientific">Arthrobotrys musiformis</name>
    <dbReference type="NCBI Taxonomy" id="47236"/>
    <lineage>
        <taxon>Eukaryota</taxon>
        <taxon>Fungi</taxon>
        <taxon>Dikarya</taxon>
        <taxon>Ascomycota</taxon>
        <taxon>Pezizomycotina</taxon>
        <taxon>Orbiliomycetes</taxon>
        <taxon>Orbiliales</taxon>
        <taxon>Orbiliaceae</taxon>
        <taxon>Arthrobotrys</taxon>
    </lineage>
</organism>
<accession>A0AAV9W755</accession>
<name>A0AAV9W755_9PEZI</name>
<dbReference type="AlphaFoldDB" id="A0AAV9W755"/>
<gene>
    <name evidence="1" type="ORF">TWF481_008451</name>
</gene>
<proteinExistence type="predicted"/>
<comment type="caution">
    <text evidence="1">The sequence shown here is derived from an EMBL/GenBank/DDBJ whole genome shotgun (WGS) entry which is preliminary data.</text>
</comment>
<keyword evidence="2" id="KW-1185">Reference proteome</keyword>
<evidence type="ECO:0008006" key="3">
    <source>
        <dbReference type="Google" id="ProtNLM"/>
    </source>
</evidence>
<evidence type="ECO:0000313" key="2">
    <source>
        <dbReference type="Proteomes" id="UP001370758"/>
    </source>
</evidence>
<evidence type="ECO:0000313" key="1">
    <source>
        <dbReference type="EMBL" id="KAK6503433.1"/>
    </source>
</evidence>
<dbReference type="EMBL" id="JAVHJL010000005">
    <property type="protein sequence ID" value="KAK6503433.1"/>
    <property type="molecule type" value="Genomic_DNA"/>
</dbReference>